<dbReference type="EMBL" id="JBAWTH010000051">
    <property type="protein sequence ID" value="KAL2282229.1"/>
    <property type="molecule type" value="Genomic_DNA"/>
</dbReference>
<feature type="transmembrane region" description="Helical" evidence="10">
    <location>
        <begin position="31"/>
        <end position="53"/>
    </location>
</feature>
<organism evidence="12 13">
    <name type="scientific">Diaporthe vaccinii</name>
    <dbReference type="NCBI Taxonomy" id="105482"/>
    <lineage>
        <taxon>Eukaryota</taxon>
        <taxon>Fungi</taxon>
        <taxon>Dikarya</taxon>
        <taxon>Ascomycota</taxon>
        <taxon>Pezizomycotina</taxon>
        <taxon>Sordariomycetes</taxon>
        <taxon>Sordariomycetidae</taxon>
        <taxon>Diaporthales</taxon>
        <taxon>Diaporthaceae</taxon>
        <taxon>Diaporthe</taxon>
        <taxon>Diaporthe eres species complex</taxon>
    </lineage>
</organism>
<keyword evidence="3 10" id="KW-0813">Transport</keyword>
<protein>
    <recommendedName>
        <fullName evidence="10">Potassium transport protein</fullName>
    </recommendedName>
</protein>
<dbReference type="InterPro" id="IPR004773">
    <property type="entry name" value="K/Na_transp_Trk1/HKT1"/>
</dbReference>
<feature type="transmembrane region" description="Helical" evidence="10">
    <location>
        <begin position="406"/>
        <end position="434"/>
    </location>
</feature>
<keyword evidence="5 10" id="KW-0812">Transmembrane</keyword>
<comment type="caution">
    <text evidence="12">The sequence shown here is derived from an EMBL/GenBank/DDBJ whole genome shotgun (WGS) entry which is preliminary data.</text>
</comment>
<dbReference type="InterPro" id="IPR003445">
    <property type="entry name" value="Cat_transpt"/>
</dbReference>
<evidence type="ECO:0000256" key="6">
    <source>
        <dbReference type="ARBA" id="ARBA00022958"/>
    </source>
</evidence>
<keyword evidence="4 10" id="KW-0633">Potassium transport</keyword>
<accession>A0ABR4EII0</accession>
<feature type="transmembrane region" description="Helical" evidence="10">
    <location>
        <begin position="88"/>
        <end position="109"/>
    </location>
</feature>
<dbReference type="InterPro" id="IPR015958">
    <property type="entry name" value="Trk1_fungi"/>
</dbReference>
<feature type="transmembrane region" description="Helical" evidence="10">
    <location>
        <begin position="332"/>
        <end position="356"/>
    </location>
</feature>
<evidence type="ECO:0000256" key="10">
    <source>
        <dbReference type="PIRNR" id="PIRNR002450"/>
    </source>
</evidence>
<keyword evidence="6 10" id="KW-0630">Potassium</keyword>
<evidence type="ECO:0000256" key="4">
    <source>
        <dbReference type="ARBA" id="ARBA00022538"/>
    </source>
</evidence>
<evidence type="ECO:0000256" key="8">
    <source>
        <dbReference type="ARBA" id="ARBA00023065"/>
    </source>
</evidence>
<dbReference type="NCBIfam" id="TIGR00934">
    <property type="entry name" value="2a38euk"/>
    <property type="match status" value="1"/>
</dbReference>
<dbReference type="PIRSF" id="PIRSF002450">
    <property type="entry name" value="K+_transpter_TRK"/>
    <property type="match status" value="1"/>
</dbReference>
<evidence type="ECO:0000256" key="5">
    <source>
        <dbReference type="ARBA" id="ARBA00022692"/>
    </source>
</evidence>
<proteinExistence type="inferred from homology"/>
<dbReference type="InterPro" id="IPR051143">
    <property type="entry name" value="TrkH_K-transport"/>
</dbReference>
<comment type="similarity">
    <text evidence="2 10">Belongs to the TrkH potassium transport family.</text>
</comment>
<keyword evidence="8 10" id="KW-0406">Ion transport</keyword>
<feature type="transmembrane region" description="Helical" evidence="10">
    <location>
        <begin position="618"/>
        <end position="639"/>
    </location>
</feature>
<feature type="compositionally biased region" description="Basic and acidic residues" evidence="11">
    <location>
        <begin position="130"/>
        <end position="149"/>
    </location>
</feature>
<feature type="transmembrane region" description="Helical" evidence="10">
    <location>
        <begin position="468"/>
        <end position="488"/>
    </location>
</feature>
<evidence type="ECO:0000256" key="9">
    <source>
        <dbReference type="ARBA" id="ARBA00023136"/>
    </source>
</evidence>
<reference evidence="12 13" key="1">
    <citation type="submission" date="2024-03" db="EMBL/GenBank/DDBJ databases">
        <title>A high-quality draft genome sequence of Diaporthe vaccinii, a causative agent of upright dieback and viscid rot disease in cranberry plants.</title>
        <authorList>
            <person name="Sarrasin M."/>
            <person name="Lang B.F."/>
            <person name="Burger G."/>
        </authorList>
    </citation>
    <scope>NUCLEOTIDE SEQUENCE [LARGE SCALE GENOMIC DNA]</scope>
    <source>
        <strain evidence="12 13">IS7</strain>
    </source>
</reference>
<comment type="subcellular location">
    <subcellularLocation>
        <location evidence="1">Membrane</location>
        <topology evidence="1">Multi-pass membrane protein</topology>
    </subcellularLocation>
</comment>
<evidence type="ECO:0000256" key="7">
    <source>
        <dbReference type="ARBA" id="ARBA00022989"/>
    </source>
</evidence>
<evidence type="ECO:0000313" key="13">
    <source>
        <dbReference type="Proteomes" id="UP001600888"/>
    </source>
</evidence>
<keyword evidence="9 10" id="KW-0472">Membrane</keyword>
<evidence type="ECO:0000313" key="12">
    <source>
        <dbReference type="EMBL" id="KAL2282229.1"/>
    </source>
</evidence>
<feature type="transmembrane region" description="Helical" evidence="10">
    <location>
        <begin position="589"/>
        <end position="606"/>
    </location>
</feature>
<evidence type="ECO:0000256" key="1">
    <source>
        <dbReference type="ARBA" id="ARBA00004141"/>
    </source>
</evidence>
<feature type="compositionally biased region" description="Polar residues" evidence="11">
    <location>
        <begin position="694"/>
        <end position="704"/>
    </location>
</feature>
<evidence type="ECO:0000256" key="3">
    <source>
        <dbReference type="ARBA" id="ARBA00022448"/>
    </source>
</evidence>
<feature type="region of interest" description="Disordered" evidence="11">
    <location>
        <begin position="690"/>
        <end position="729"/>
    </location>
</feature>
<evidence type="ECO:0000256" key="2">
    <source>
        <dbReference type="ARBA" id="ARBA00009137"/>
    </source>
</evidence>
<dbReference type="PANTHER" id="PTHR31064:SF5">
    <property type="entry name" value="POTASSIUM ION TRANSPORTER (EUROFUNG)"/>
    <property type="match status" value="1"/>
</dbReference>
<feature type="transmembrane region" description="Helical" evidence="10">
    <location>
        <begin position="533"/>
        <end position="552"/>
    </location>
</feature>
<feature type="region of interest" description="Disordered" evidence="11">
    <location>
        <begin position="130"/>
        <end position="216"/>
    </location>
</feature>
<dbReference type="Pfam" id="PF02386">
    <property type="entry name" value="TrkH"/>
    <property type="match status" value="1"/>
</dbReference>
<keyword evidence="7 10" id="KW-1133">Transmembrane helix</keyword>
<feature type="compositionally biased region" description="Basic and acidic residues" evidence="11">
    <location>
        <begin position="203"/>
        <end position="215"/>
    </location>
</feature>
<sequence length="729" mass="81339">MDLKGQSKWKLTWRPRWPPNWKPRWMPKANFITLHYLYIILAGLSGLLILLPYGNISAIDAYFFGVSASTESGLNTIDLKELATYQQVYTYLVAMVTNLTFINIAVVVVRLHWFRKKLKTLAPILLKPEDREADEPSPHRTDSESDLDLRPTVTEPAGKSPPSITGADKSLHLVKTDSPRRGITFAPDVHRPPDSKPLYIPGPRDRDNGHPIVERDGDEADDIEEAVVVDPKTNEPKTGIVRRRTWGGDGPGNLPALSKAISIERVATTVGTVFVLGKTRAGAARPSAPPRPTTGLPMLSKQVTIGRNSQFLNLTSSDRERLGGIEYRALKVLLKIVVSYAVFLNILGVISLVPWIHHAPQKYRDWLDVNGIDYSWWGIYSAQTMANNLGFTLTPDSMVTFRDATWPMLIMTFLAFAGNTCYPIFLRLVVWIMFKLVPGRSSLKETLRFLLDHPRRCYTLLFPSQATWILFGIVVFLNVADVVLIIALDLNNPSVNDLSLGPRILSSLFQAASARHTGTATYVLSQVNPAVQFSLLVMMYISVLPIAISIRASNTYEEKSLGIYLPDEAEPDESQGATSYILAHVRNQLSFDLWYIFLGVFCICIAEADKIMEPNQTAFQVFPILFEVMSAYGCVGLSLGHPTVMTSLCGRFTTFSKVIICLMMIRGRHRGLPYSLDRAIMLPNEQLNERGGLSRTTSRQSGGKSNALGLRRSRGENARTIPMKTHHTQ</sequence>
<evidence type="ECO:0000256" key="11">
    <source>
        <dbReference type="SAM" id="MobiDB-lite"/>
    </source>
</evidence>
<gene>
    <name evidence="12" type="ORF">FJTKL_11052</name>
</gene>
<feature type="compositionally biased region" description="Basic and acidic residues" evidence="11">
    <location>
        <begin position="169"/>
        <end position="180"/>
    </location>
</feature>
<dbReference type="Proteomes" id="UP001600888">
    <property type="component" value="Unassembled WGS sequence"/>
</dbReference>
<dbReference type="PANTHER" id="PTHR31064">
    <property type="entry name" value="POTASSIUM TRANSPORT PROTEIN DDB_G0292412-RELATED"/>
    <property type="match status" value="1"/>
</dbReference>
<keyword evidence="13" id="KW-1185">Reference proteome</keyword>
<name>A0ABR4EII0_9PEZI</name>